<dbReference type="Proteomes" id="UP000737171">
    <property type="component" value="Unassembled WGS sequence"/>
</dbReference>
<keyword evidence="3 6" id="KW-0489">Methyltransferase</keyword>
<keyword evidence="2 6" id="KW-0698">rRNA processing</keyword>
<dbReference type="Gene3D" id="3.40.50.150">
    <property type="entry name" value="Vaccinia Virus protein VP39"/>
    <property type="match status" value="1"/>
</dbReference>
<feature type="binding site" evidence="6">
    <location>
        <position position="111"/>
    </location>
    <ligand>
        <name>S-adenosyl-L-methionine</name>
        <dbReference type="ChEBI" id="CHEBI:59789"/>
    </ligand>
</feature>
<keyword evidence="4 6" id="KW-0808">Transferase</keyword>
<keyword evidence="6" id="KW-0963">Cytoplasm</keyword>
<comment type="caution">
    <text evidence="7">The sequence shown here is derived from an EMBL/GenBank/DDBJ whole genome shotgun (WGS) entry which is preliminary data.</text>
</comment>
<dbReference type="PANTHER" id="PTHR11265">
    <property type="entry name" value="S-ADENOSYL-METHYLTRANSFERASE MRAW"/>
    <property type="match status" value="1"/>
</dbReference>
<evidence type="ECO:0000256" key="5">
    <source>
        <dbReference type="ARBA" id="ARBA00022691"/>
    </source>
</evidence>
<comment type="function">
    <text evidence="6">Specifically methylates the N4 position of cytidine in position 1402 (C1402) of 16S rRNA.</text>
</comment>
<name>A0ABX2ES55_9BURK</name>
<evidence type="ECO:0000256" key="6">
    <source>
        <dbReference type="HAMAP-Rule" id="MF_01007"/>
    </source>
</evidence>
<dbReference type="PANTHER" id="PTHR11265:SF0">
    <property type="entry name" value="12S RRNA N4-METHYLCYTIDINE METHYLTRANSFERASE"/>
    <property type="match status" value="1"/>
</dbReference>
<dbReference type="Pfam" id="PF01795">
    <property type="entry name" value="Methyltransf_5"/>
    <property type="match status" value="1"/>
</dbReference>
<dbReference type="EC" id="2.1.1.199" evidence="6"/>
<dbReference type="RefSeq" id="WP_173132872.1">
    <property type="nucleotide sequence ID" value="NZ_JABRWJ010000012.1"/>
</dbReference>
<reference evidence="7 8" key="1">
    <citation type="submission" date="2020-05" db="EMBL/GenBank/DDBJ databases">
        <title>Aquincola sp. isolate from soil.</title>
        <authorList>
            <person name="Han J."/>
            <person name="Kim D.-U."/>
        </authorList>
    </citation>
    <scope>NUCLEOTIDE SEQUENCE [LARGE SCALE GENOMIC DNA]</scope>
    <source>
        <strain evidence="7 8">S2</strain>
    </source>
</reference>
<dbReference type="SUPFAM" id="SSF53335">
    <property type="entry name" value="S-adenosyl-L-methionine-dependent methyltransferases"/>
    <property type="match status" value="1"/>
</dbReference>
<evidence type="ECO:0000313" key="7">
    <source>
        <dbReference type="EMBL" id="NRF71525.1"/>
    </source>
</evidence>
<comment type="catalytic activity">
    <reaction evidence="6">
        <text>cytidine(1402) in 16S rRNA + S-adenosyl-L-methionine = N(4)-methylcytidine(1402) in 16S rRNA + S-adenosyl-L-homocysteine + H(+)</text>
        <dbReference type="Rhea" id="RHEA:42928"/>
        <dbReference type="Rhea" id="RHEA-COMP:10286"/>
        <dbReference type="Rhea" id="RHEA-COMP:10287"/>
        <dbReference type="ChEBI" id="CHEBI:15378"/>
        <dbReference type="ChEBI" id="CHEBI:57856"/>
        <dbReference type="ChEBI" id="CHEBI:59789"/>
        <dbReference type="ChEBI" id="CHEBI:74506"/>
        <dbReference type="ChEBI" id="CHEBI:82748"/>
        <dbReference type="EC" id="2.1.1.199"/>
    </reaction>
</comment>
<evidence type="ECO:0000313" key="8">
    <source>
        <dbReference type="Proteomes" id="UP000737171"/>
    </source>
</evidence>
<dbReference type="NCBIfam" id="TIGR00006">
    <property type="entry name" value="16S rRNA (cytosine(1402)-N(4))-methyltransferase RsmH"/>
    <property type="match status" value="1"/>
</dbReference>
<protein>
    <recommendedName>
        <fullName evidence="6">Ribosomal RNA small subunit methyltransferase H</fullName>
        <ecNumber evidence="6">2.1.1.199</ecNumber>
    </recommendedName>
    <alternativeName>
        <fullName evidence="6">16S rRNA m(4)C1402 methyltransferase</fullName>
    </alternativeName>
    <alternativeName>
        <fullName evidence="6">rRNA (cytosine-N(4)-)-methyltransferase RsmH</fullName>
    </alternativeName>
</protein>
<keyword evidence="8" id="KW-1185">Reference proteome</keyword>
<dbReference type="Gene3D" id="1.10.150.170">
    <property type="entry name" value="Putative methyltransferase TM0872, insert domain"/>
    <property type="match status" value="1"/>
</dbReference>
<dbReference type="HAMAP" id="MF_01007">
    <property type="entry name" value="16SrRNA_methyltr_H"/>
    <property type="match status" value="1"/>
</dbReference>
<feature type="binding site" evidence="6">
    <location>
        <position position="83"/>
    </location>
    <ligand>
        <name>S-adenosyl-L-methionine</name>
        <dbReference type="ChEBI" id="CHEBI:59789"/>
    </ligand>
</feature>
<accession>A0ABX2ES55</accession>
<dbReference type="InterPro" id="IPR023397">
    <property type="entry name" value="SAM-dep_MeTrfase_MraW_recog"/>
</dbReference>
<evidence type="ECO:0000256" key="2">
    <source>
        <dbReference type="ARBA" id="ARBA00022552"/>
    </source>
</evidence>
<feature type="binding site" evidence="6">
    <location>
        <position position="104"/>
    </location>
    <ligand>
        <name>S-adenosyl-L-methionine</name>
        <dbReference type="ChEBI" id="CHEBI:59789"/>
    </ligand>
</feature>
<dbReference type="InterPro" id="IPR002903">
    <property type="entry name" value="RsmH"/>
</dbReference>
<evidence type="ECO:0000256" key="1">
    <source>
        <dbReference type="ARBA" id="ARBA00010396"/>
    </source>
</evidence>
<dbReference type="EMBL" id="JABRWJ010000012">
    <property type="protein sequence ID" value="NRF71525.1"/>
    <property type="molecule type" value="Genomic_DNA"/>
</dbReference>
<dbReference type="PIRSF" id="PIRSF004486">
    <property type="entry name" value="MraW"/>
    <property type="match status" value="1"/>
</dbReference>
<feature type="binding site" evidence="6">
    <location>
        <position position="57"/>
    </location>
    <ligand>
        <name>S-adenosyl-L-methionine</name>
        <dbReference type="ChEBI" id="CHEBI:59789"/>
    </ligand>
</feature>
<sequence>MSADKQWQHTTVLLAEAIDAIATRADGVYIDGTFGRGGHARALLARLGAQARLFVFDKDPEAIAEAHALAAADPRVTPVHASFTAMTEALAERGITQVQGVLLDLGVSSPQIDNPARGFSFRFEAPLDMRMDTTRGETAADFLARADERQIAEVIRDYGEERFAVSIAKALVARRTGGSPVRTTSELSQVVARAVKTREPGQDPATRTFQALRIFVNAELEDLEQALTGSLTLLAPAGRLVVISFHSLEDRIVKTFIARESRATVDRRAPFAEPKPMKLKALGRIKPSEAEVAANPRSRSAILRIAERTAERTEA</sequence>
<dbReference type="SUPFAM" id="SSF81799">
    <property type="entry name" value="Putative methyltransferase TM0872, insert domain"/>
    <property type="match status" value="1"/>
</dbReference>
<gene>
    <name evidence="6 7" type="primary">rsmH</name>
    <name evidence="7" type="ORF">HLB44_31510</name>
</gene>
<evidence type="ECO:0000256" key="3">
    <source>
        <dbReference type="ARBA" id="ARBA00022603"/>
    </source>
</evidence>
<organism evidence="7 8">
    <name type="scientific">Pseudaquabacterium terrae</name>
    <dbReference type="NCBI Taxonomy" id="2732868"/>
    <lineage>
        <taxon>Bacteria</taxon>
        <taxon>Pseudomonadati</taxon>
        <taxon>Pseudomonadota</taxon>
        <taxon>Betaproteobacteria</taxon>
        <taxon>Burkholderiales</taxon>
        <taxon>Sphaerotilaceae</taxon>
        <taxon>Pseudaquabacterium</taxon>
    </lineage>
</organism>
<evidence type="ECO:0000256" key="4">
    <source>
        <dbReference type="ARBA" id="ARBA00022679"/>
    </source>
</evidence>
<comment type="subcellular location">
    <subcellularLocation>
        <location evidence="6">Cytoplasm</location>
    </subcellularLocation>
</comment>
<comment type="similarity">
    <text evidence="1 6">Belongs to the methyltransferase superfamily. RsmH family.</text>
</comment>
<keyword evidence="5 6" id="KW-0949">S-adenosyl-L-methionine</keyword>
<dbReference type="InterPro" id="IPR029063">
    <property type="entry name" value="SAM-dependent_MTases_sf"/>
</dbReference>
<proteinExistence type="inferred from homology"/>
<feature type="binding site" evidence="6">
    <location>
        <begin position="37"/>
        <end position="39"/>
    </location>
    <ligand>
        <name>S-adenosyl-L-methionine</name>
        <dbReference type="ChEBI" id="CHEBI:59789"/>
    </ligand>
</feature>